<dbReference type="KEGG" id="thao:NI17_023305"/>
<dbReference type="PANTHER" id="PTHR43194">
    <property type="entry name" value="HYDROLASE ALPHA/BETA FOLD FAMILY"/>
    <property type="match status" value="1"/>
</dbReference>
<reference evidence="2" key="1">
    <citation type="submission" date="2020-10" db="EMBL/GenBank/DDBJ databases">
        <title>De novo genome project of the cellulose decomposer Thermobifida halotolerans type strain.</title>
        <authorList>
            <person name="Nagy I."/>
            <person name="Horvath B."/>
            <person name="Kukolya J."/>
            <person name="Nagy I."/>
            <person name="Orsini M."/>
        </authorList>
    </citation>
    <scope>NUCLEOTIDE SEQUENCE</scope>
    <source>
        <strain evidence="2">DSM 44931</strain>
    </source>
</reference>
<keyword evidence="2" id="KW-0378">Hydrolase</keyword>
<accession>A0AA97M3T6</accession>
<name>A0AA97M3T6_9ACTN</name>
<evidence type="ECO:0000313" key="2">
    <source>
        <dbReference type="EMBL" id="UOE19589.1"/>
    </source>
</evidence>
<dbReference type="InterPro" id="IPR050228">
    <property type="entry name" value="Carboxylesterase_BioH"/>
</dbReference>
<feature type="domain" description="AB hydrolase-1" evidence="1">
    <location>
        <begin position="43"/>
        <end position="279"/>
    </location>
</feature>
<sequence>MSTPRFLTLPPGVERVDVTTPSGPVAALAASPVVGGCELHAAVLVPGFTGSKEDFIALLQTLAQAGRRVYAIDLPGQYESPGSDDPEAYSCAALGGVVADFVDAVDQGPVHLLGHSFGGLVTRETVLAAEVPLLSLTLMSSGPAGVEGASRVNDAERLMAVLGGSPTRELMNQIWWAHFEEPQQARGLPEEIHVFLRERMLANHPLGLLRMAQEVTSASDRTAELAAADLPKLVLYGENDDAWSPQTQSDMAKRLGAQRVVIPDAAHSPNVEAPETTASALTSFWNGAEPR</sequence>
<dbReference type="PANTHER" id="PTHR43194:SF2">
    <property type="entry name" value="PEROXISOMAL MEMBRANE PROTEIN LPX1"/>
    <property type="match status" value="1"/>
</dbReference>
<dbReference type="Pfam" id="PF12697">
    <property type="entry name" value="Abhydrolase_6"/>
    <property type="match status" value="1"/>
</dbReference>
<dbReference type="EMBL" id="CP063196">
    <property type="protein sequence ID" value="UOE19589.1"/>
    <property type="molecule type" value="Genomic_DNA"/>
</dbReference>
<protein>
    <submittedName>
        <fullName evidence="2">Alpha/beta hydrolase</fullName>
    </submittedName>
</protein>
<dbReference type="SUPFAM" id="SSF53474">
    <property type="entry name" value="alpha/beta-Hydrolases"/>
    <property type="match status" value="1"/>
</dbReference>
<evidence type="ECO:0000259" key="1">
    <source>
        <dbReference type="Pfam" id="PF12697"/>
    </source>
</evidence>
<organism evidence="2 3">
    <name type="scientific">Thermobifida halotolerans</name>
    <dbReference type="NCBI Taxonomy" id="483545"/>
    <lineage>
        <taxon>Bacteria</taxon>
        <taxon>Bacillati</taxon>
        <taxon>Actinomycetota</taxon>
        <taxon>Actinomycetes</taxon>
        <taxon>Streptosporangiales</taxon>
        <taxon>Nocardiopsidaceae</taxon>
        <taxon>Thermobifida</taxon>
    </lineage>
</organism>
<proteinExistence type="predicted"/>
<gene>
    <name evidence="2" type="ORF">NI17_023305</name>
</gene>
<dbReference type="InterPro" id="IPR029058">
    <property type="entry name" value="AB_hydrolase_fold"/>
</dbReference>
<dbReference type="InterPro" id="IPR000073">
    <property type="entry name" value="AB_hydrolase_1"/>
</dbReference>
<dbReference type="GO" id="GO:0016787">
    <property type="term" value="F:hydrolase activity"/>
    <property type="evidence" value="ECO:0007669"/>
    <property type="project" value="UniProtKB-KW"/>
</dbReference>
<keyword evidence="3" id="KW-1185">Reference proteome</keyword>
<dbReference type="RefSeq" id="WP_084012321.1">
    <property type="nucleotide sequence ID" value="NZ_CP063196.1"/>
</dbReference>
<dbReference type="Proteomes" id="UP000265719">
    <property type="component" value="Chromosome"/>
</dbReference>
<dbReference type="Gene3D" id="3.40.50.1820">
    <property type="entry name" value="alpha/beta hydrolase"/>
    <property type="match status" value="1"/>
</dbReference>
<evidence type="ECO:0000313" key="3">
    <source>
        <dbReference type="Proteomes" id="UP000265719"/>
    </source>
</evidence>
<dbReference type="AlphaFoldDB" id="A0AA97M3T6"/>